<protein>
    <submittedName>
        <fullName evidence="1">Glycosyltransferase</fullName>
    </submittedName>
</protein>
<name>A0A650EYJ5_9CAUD</name>
<dbReference type="SUPFAM" id="SSF53756">
    <property type="entry name" value="UDP-Glycosyltransferase/glycogen phosphorylase"/>
    <property type="match status" value="1"/>
</dbReference>
<organism evidence="1 2">
    <name type="scientific">Gordonia phage Forza</name>
    <dbReference type="NCBI Taxonomy" id="2571247"/>
    <lineage>
        <taxon>Viruses</taxon>
        <taxon>Duplodnaviria</taxon>
        <taxon>Heunggongvirae</taxon>
        <taxon>Uroviricota</taxon>
        <taxon>Caudoviricetes</taxon>
        <taxon>Forzavirus</taxon>
        <taxon>Forzavirus forza</taxon>
    </lineage>
</organism>
<dbReference type="Gene3D" id="3.40.50.2000">
    <property type="entry name" value="Glycogen Phosphorylase B"/>
    <property type="match status" value="1"/>
</dbReference>
<dbReference type="EMBL" id="MK814760">
    <property type="protein sequence ID" value="QGT55120.1"/>
    <property type="molecule type" value="Genomic_DNA"/>
</dbReference>
<dbReference type="KEGG" id="vg:77924495"/>
<dbReference type="RefSeq" id="YP_010649007.1">
    <property type="nucleotide sequence ID" value="NC_070763.1"/>
</dbReference>
<keyword evidence="2" id="KW-1185">Reference proteome</keyword>
<dbReference type="Proteomes" id="UP000423482">
    <property type="component" value="Segment"/>
</dbReference>
<dbReference type="GO" id="GO:0016740">
    <property type="term" value="F:transferase activity"/>
    <property type="evidence" value="ECO:0007669"/>
    <property type="project" value="UniProtKB-KW"/>
</dbReference>
<evidence type="ECO:0000313" key="1">
    <source>
        <dbReference type="EMBL" id="QGT55120.1"/>
    </source>
</evidence>
<keyword evidence="1" id="KW-0808">Transferase</keyword>
<evidence type="ECO:0000313" key="2">
    <source>
        <dbReference type="Proteomes" id="UP000423482"/>
    </source>
</evidence>
<dbReference type="GeneID" id="77924495"/>
<proteinExistence type="predicted"/>
<accession>A0A650EYJ5</accession>
<reference evidence="1 2" key="1">
    <citation type="submission" date="2019-04" db="EMBL/GenBank/DDBJ databases">
        <authorList>
            <person name="Pope W.H."/>
            <person name="Garlena R.A."/>
            <person name="Russell D.A."/>
            <person name="Jacobs-Sera D."/>
            <person name="Hatfull G.F."/>
        </authorList>
    </citation>
    <scope>NUCLEOTIDE SEQUENCE [LARGE SCALE GENOMIC DNA]</scope>
</reference>
<gene>
    <name evidence="1" type="primary">127</name>
    <name evidence="1" type="ORF">SEA_FORZA_127</name>
</gene>
<sequence length="413" mass="47511">MKIAALAVTPKWHGGVETAFKYTVEGLRELDHDVDVIGCVYRKYKSADDFKARSGWREQAHELIDTKYVIKSFDGLERALTNYDALIPSELNFADKYTPEVLLKSEKIAPWISGWHTNMVRKSMEGWHQANEKSPRWTHKYLSFWNSAQEVHPTATWYQSMLPYRVNQDLNLLKPDERKYDFIMTTRVDPRKGVVTYLAGLEGLARRGYKGVLARLAGTPIDFPGGPYSYGMSQLLRGWGWTVTYETDKMKSNWRAEKNGNVIDYTGNYEPSELDAILMSGRYFVNATSGKAANSHFEYSTLEAINAGCVPLVKADWDPYQYNADSGLPNVIDLPEKSYRIRKGNRIVYNDTTVDAVEKTYDEFTDVLEKVLTEKIVDNWDAEWNRRVISRAHDPQRIATDFTQAITDWYAER</sequence>